<dbReference type="Proteomes" id="UP000005207">
    <property type="component" value="Linkage group LG14"/>
</dbReference>
<proteinExistence type="predicted"/>
<dbReference type="Ensembl" id="ENSONIT00000040054.1">
    <property type="protein sequence ID" value="ENSONIP00000072901.1"/>
    <property type="gene ID" value="ENSONIG00000041792.1"/>
</dbReference>
<protein>
    <submittedName>
        <fullName evidence="2">Uncharacterized protein</fullName>
    </submittedName>
</protein>
<reference evidence="2" key="3">
    <citation type="submission" date="2025-09" db="UniProtKB">
        <authorList>
            <consortium name="Ensembl"/>
        </authorList>
    </citation>
    <scope>IDENTIFICATION</scope>
</reference>
<dbReference type="OMA" id="IRCPKKY"/>
<accession>A0A669EPE6</accession>
<dbReference type="PANTHER" id="PTHR15578:SF0">
    <property type="entry name" value="CHROMOSOME 22 OPEN READING FRAME 31"/>
    <property type="match status" value="1"/>
</dbReference>
<dbReference type="InParanoid" id="A0A669EPE6"/>
<dbReference type="Pfam" id="PF15578">
    <property type="entry name" value="DUF4662"/>
    <property type="match status" value="1"/>
</dbReference>
<keyword evidence="3" id="KW-1185">Reference proteome</keyword>
<dbReference type="PANTHER" id="PTHR15578">
    <property type="entry name" value="CHROMOSOME 8 C22ORF31 HOMOLOG"/>
    <property type="match status" value="1"/>
</dbReference>
<dbReference type="InterPro" id="IPR028970">
    <property type="entry name" value="DUF4662"/>
</dbReference>
<feature type="signal peptide" evidence="1">
    <location>
        <begin position="1"/>
        <end position="29"/>
    </location>
</feature>
<evidence type="ECO:0000313" key="3">
    <source>
        <dbReference type="Proteomes" id="UP000005207"/>
    </source>
</evidence>
<name>A0A669EPE6_ORENI</name>
<organism evidence="2 3">
    <name type="scientific">Oreochromis niloticus</name>
    <name type="common">Nile tilapia</name>
    <name type="synonym">Tilapia nilotica</name>
    <dbReference type="NCBI Taxonomy" id="8128"/>
    <lineage>
        <taxon>Eukaryota</taxon>
        <taxon>Metazoa</taxon>
        <taxon>Chordata</taxon>
        <taxon>Craniata</taxon>
        <taxon>Vertebrata</taxon>
        <taxon>Euteleostomi</taxon>
        <taxon>Actinopterygii</taxon>
        <taxon>Neopterygii</taxon>
        <taxon>Teleostei</taxon>
        <taxon>Neoteleostei</taxon>
        <taxon>Acanthomorphata</taxon>
        <taxon>Ovalentaria</taxon>
        <taxon>Cichlomorphae</taxon>
        <taxon>Cichliformes</taxon>
        <taxon>Cichlidae</taxon>
        <taxon>African cichlids</taxon>
        <taxon>Pseudocrenilabrinae</taxon>
        <taxon>Oreochromini</taxon>
        <taxon>Oreochromis</taxon>
    </lineage>
</organism>
<reference evidence="3" key="1">
    <citation type="submission" date="2012-01" db="EMBL/GenBank/DDBJ databases">
        <title>The Genome Sequence of Oreochromis niloticus (Nile Tilapia).</title>
        <authorList>
            <consortium name="Broad Institute Genome Assembly Team"/>
            <consortium name="Broad Institute Sequencing Platform"/>
            <person name="Di Palma F."/>
            <person name="Johnson J."/>
            <person name="Lander E.S."/>
            <person name="Lindblad-Toh K."/>
        </authorList>
    </citation>
    <scope>NUCLEOTIDE SEQUENCE [LARGE SCALE GENOMIC DNA]</scope>
</reference>
<dbReference type="AlphaFoldDB" id="A0A669EPE6"/>
<evidence type="ECO:0000313" key="2">
    <source>
        <dbReference type="Ensembl" id="ENSONIP00000072901.1"/>
    </source>
</evidence>
<evidence type="ECO:0000256" key="1">
    <source>
        <dbReference type="SAM" id="SignalP"/>
    </source>
</evidence>
<dbReference type="GeneTree" id="ENSGT00940000180040"/>
<gene>
    <name evidence="2" type="primary">LOC102077877</name>
</gene>
<keyword evidence="1" id="KW-0732">Signal</keyword>
<sequence>YLISKSHLQVCLLCIIWCRLCLMSEKVLAHKNLNLLTPALNYKNLRTYFLQLAKKRFHNPMRPYGLRQSIRCPKKYGETIKERKYLLAPAYDLHLVWEQKETDHKEPLDDRYIRNAAALPDLLDLPRSNRVVTTEEENSSDELKIHGFTVRDYQQIYHSVVDPLLFKPCGKLAAYSLELGHTIKENLFRELAYPMLQMAEHPKGKVEVMERFCLLRPTPCIDIDHK</sequence>
<reference evidence="2" key="2">
    <citation type="submission" date="2025-08" db="UniProtKB">
        <authorList>
            <consortium name="Ensembl"/>
        </authorList>
    </citation>
    <scope>IDENTIFICATION</scope>
</reference>
<feature type="chain" id="PRO_5025623858" evidence="1">
    <location>
        <begin position="30"/>
        <end position="226"/>
    </location>
</feature>